<dbReference type="GO" id="GO:0005524">
    <property type="term" value="F:ATP binding"/>
    <property type="evidence" value="ECO:0007669"/>
    <property type="project" value="UniProtKB-KW"/>
</dbReference>
<keyword evidence="2" id="KW-0507">mRNA processing</keyword>
<accession>A0A0A1TW27</accession>
<dbReference type="KEGG" id="eiv:EIN_173870"/>
<dbReference type="InterPro" id="IPR014001">
    <property type="entry name" value="Helicase_ATP-bd"/>
</dbReference>
<dbReference type="SMART" id="SM00490">
    <property type="entry name" value="HELICc"/>
    <property type="match status" value="1"/>
</dbReference>
<dbReference type="GO" id="GO:0005681">
    <property type="term" value="C:spliceosomal complex"/>
    <property type="evidence" value="ECO:0007669"/>
    <property type="project" value="TreeGrafter"/>
</dbReference>
<dbReference type="SMART" id="SM00847">
    <property type="entry name" value="HA2"/>
    <property type="match status" value="1"/>
</dbReference>
<dbReference type="Proteomes" id="UP000014680">
    <property type="component" value="Unassembled WGS sequence"/>
</dbReference>
<dbReference type="PANTHER" id="PTHR18934">
    <property type="entry name" value="ATP-DEPENDENT RNA HELICASE"/>
    <property type="match status" value="1"/>
</dbReference>
<comment type="catalytic activity">
    <reaction evidence="8">
        <text>ATP + H2O = ADP + phosphate + H(+)</text>
        <dbReference type="Rhea" id="RHEA:13065"/>
        <dbReference type="ChEBI" id="CHEBI:15377"/>
        <dbReference type="ChEBI" id="CHEBI:15378"/>
        <dbReference type="ChEBI" id="CHEBI:30616"/>
        <dbReference type="ChEBI" id="CHEBI:43474"/>
        <dbReference type="ChEBI" id="CHEBI:456216"/>
        <dbReference type="EC" id="3.6.4.13"/>
    </reaction>
</comment>
<evidence type="ECO:0000313" key="12">
    <source>
        <dbReference type="Proteomes" id="UP000014680"/>
    </source>
</evidence>
<keyword evidence="12" id="KW-1185">Reference proteome</keyword>
<dbReference type="InterPro" id="IPR027417">
    <property type="entry name" value="P-loop_NTPase"/>
</dbReference>
<dbReference type="OrthoDB" id="10253254at2759"/>
<dbReference type="GO" id="GO:0008380">
    <property type="term" value="P:RNA splicing"/>
    <property type="evidence" value="ECO:0007669"/>
    <property type="project" value="UniProtKB-KW"/>
</dbReference>
<dbReference type="PROSITE" id="PS51192">
    <property type="entry name" value="HELICASE_ATP_BIND_1"/>
    <property type="match status" value="1"/>
</dbReference>
<evidence type="ECO:0000256" key="8">
    <source>
        <dbReference type="ARBA" id="ARBA00047984"/>
    </source>
</evidence>
<dbReference type="EC" id="3.6.4.13" evidence="1"/>
<dbReference type="FunFam" id="3.40.50.300:FF:000615">
    <property type="entry name" value="pre-mRNA-splicing factor ATP-dependent RNA helicase DEAH7"/>
    <property type="match status" value="1"/>
</dbReference>
<evidence type="ECO:0000256" key="6">
    <source>
        <dbReference type="ARBA" id="ARBA00022840"/>
    </source>
</evidence>
<proteinExistence type="predicted"/>
<dbReference type="Pfam" id="PF00270">
    <property type="entry name" value="DEAD"/>
    <property type="match status" value="1"/>
</dbReference>
<dbReference type="GO" id="GO:0006397">
    <property type="term" value="P:mRNA processing"/>
    <property type="evidence" value="ECO:0007669"/>
    <property type="project" value="UniProtKB-KW"/>
</dbReference>
<dbReference type="VEuPathDB" id="AmoebaDB:EIN_173870"/>
<dbReference type="InterPro" id="IPR001650">
    <property type="entry name" value="Helicase_C-like"/>
</dbReference>
<dbReference type="Pfam" id="PF04408">
    <property type="entry name" value="WHD_HA2"/>
    <property type="match status" value="1"/>
</dbReference>
<organism evidence="11 12">
    <name type="scientific">Entamoeba invadens IP1</name>
    <dbReference type="NCBI Taxonomy" id="370355"/>
    <lineage>
        <taxon>Eukaryota</taxon>
        <taxon>Amoebozoa</taxon>
        <taxon>Evosea</taxon>
        <taxon>Archamoebae</taxon>
        <taxon>Mastigamoebida</taxon>
        <taxon>Entamoebidae</taxon>
        <taxon>Entamoeba</taxon>
    </lineage>
</organism>
<evidence type="ECO:0000256" key="1">
    <source>
        <dbReference type="ARBA" id="ARBA00012552"/>
    </source>
</evidence>
<keyword evidence="6" id="KW-0067">ATP-binding</keyword>
<dbReference type="InterPro" id="IPR048333">
    <property type="entry name" value="HA2_WH"/>
</dbReference>
<dbReference type="Pfam" id="PF21010">
    <property type="entry name" value="HA2_C"/>
    <property type="match status" value="1"/>
</dbReference>
<evidence type="ECO:0000256" key="3">
    <source>
        <dbReference type="ARBA" id="ARBA00022741"/>
    </source>
</evidence>
<evidence type="ECO:0000256" key="5">
    <source>
        <dbReference type="ARBA" id="ARBA00022806"/>
    </source>
</evidence>
<dbReference type="FunFam" id="3.40.50.300:FF:000145">
    <property type="entry name" value="probable ATP-dependent RNA helicase DHX40"/>
    <property type="match status" value="1"/>
</dbReference>
<dbReference type="RefSeq" id="XP_004184058.1">
    <property type="nucleotide sequence ID" value="XM_004184010.1"/>
</dbReference>
<dbReference type="Gene3D" id="1.20.120.1080">
    <property type="match status" value="1"/>
</dbReference>
<dbReference type="AlphaFoldDB" id="A0A0A1TW27"/>
<evidence type="ECO:0000256" key="2">
    <source>
        <dbReference type="ARBA" id="ARBA00022664"/>
    </source>
</evidence>
<feature type="domain" description="Helicase C-terminal" evidence="10">
    <location>
        <begin position="234"/>
        <end position="406"/>
    </location>
</feature>
<dbReference type="InterPro" id="IPR011545">
    <property type="entry name" value="DEAD/DEAH_box_helicase_dom"/>
</dbReference>
<evidence type="ECO:0000256" key="7">
    <source>
        <dbReference type="ARBA" id="ARBA00023187"/>
    </source>
</evidence>
<dbReference type="SMART" id="SM00487">
    <property type="entry name" value="DEXDc"/>
    <property type="match status" value="1"/>
</dbReference>
<dbReference type="GO" id="GO:0003723">
    <property type="term" value="F:RNA binding"/>
    <property type="evidence" value="ECO:0007669"/>
    <property type="project" value="TreeGrafter"/>
</dbReference>
<evidence type="ECO:0000259" key="10">
    <source>
        <dbReference type="PROSITE" id="PS51194"/>
    </source>
</evidence>
<dbReference type="PANTHER" id="PTHR18934:SF109">
    <property type="entry name" value="ATP-DEPENDENT RNA HELICASE DHX15 HOMOLOG"/>
    <property type="match status" value="1"/>
</dbReference>
<dbReference type="GO" id="GO:0003724">
    <property type="term" value="F:RNA helicase activity"/>
    <property type="evidence" value="ECO:0007669"/>
    <property type="project" value="UniProtKB-EC"/>
</dbReference>
<dbReference type="GeneID" id="14883609"/>
<dbReference type="CDD" id="cd18791">
    <property type="entry name" value="SF2_C_RHA"/>
    <property type="match status" value="1"/>
</dbReference>
<dbReference type="Gene3D" id="3.40.50.300">
    <property type="entry name" value="P-loop containing nucleotide triphosphate hydrolases"/>
    <property type="match status" value="2"/>
</dbReference>
<dbReference type="Pfam" id="PF07717">
    <property type="entry name" value="OB_NTP_bind"/>
    <property type="match status" value="1"/>
</dbReference>
<dbReference type="EMBL" id="KB207112">
    <property type="protein sequence ID" value="ELP84712.1"/>
    <property type="molecule type" value="Genomic_DNA"/>
</dbReference>
<dbReference type="PROSITE" id="PS00690">
    <property type="entry name" value="DEAH_ATP_HELICASE"/>
    <property type="match status" value="1"/>
</dbReference>
<evidence type="ECO:0000259" key="9">
    <source>
        <dbReference type="PROSITE" id="PS51192"/>
    </source>
</evidence>
<gene>
    <name evidence="11" type="ORF">EIN_173870</name>
</gene>
<dbReference type="InterPro" id="IPR007502">
    <property type="entry name" value="Helicase-assoc_dom"/>
</dbReference>
<name>A0A0A1TW27_ENTIV</name>
<keyword evidence="5 11" id="KW-0347">Helicase</keyword>
<feature type="domain" description="Helicase ATP-binding" evidence="9">
    <location>
        <begin position="53"/>
        <end position="216"/>
    </location>
</feature>
<dbReference type="OMA" id="MKVYPLY"/>
<dbReference type="PROSITE" id="PS51194">
    <property type="entry name" value="HELICASE_CTER"/>
    <property type="match status" value="1"/>
</dbReference>
<dbReference type="InterPro" id="IPR011709">
    <property type="entry name" value="DEAD-box_helicase_OB_fold"/>
</dbReference>
<protein>
    <recommendedName>
        <fullName evidence="1">RNA helicase</fullName>
        <ecNumber evidence="1">3.6.4.13</ecNumber>
    </recommendedName>
</protein>
<dbReference type="InterPro" id="IPR002464">
    <property type="entry name" value="DNA/RNA_helicase_DEAH_CS"/>
</dbReference>
<keyword evidence="3" id="KW-0547">Nucleotide-binding</keyword>
<evidence type="ECO:0000256" key="4">
    <source>
        <dbReference type="ARBA" id="ARBA00022801"/>
    </source>
</evidence>
<dbReference type="Pfam" id="PF00271">
    <property type="entry name" value="Helicase_C"/>
    <property type="match status" value="1"/>
</dbReference>
<keyword evidence="4" id="KW-0378">Hydrolase</keyword>
<dbReference type="GO" id="GO:0016787">
    <property type="term" value="F:hydrolase activity"/>
    <property type="evidence" value="ECO:0007669"/>
    <property type="project" value="UniProtKB-KW"/>
</dbReference>
<keyword evidence="7" id="KW-0508">mRNA splicing</keyword>
<evidence type="ECO:0000313" key="11">
    <source>
        <dbReference type="EMBL" id="ELP84712.1"/>
    </source>
</evidence>
<dbReference type="SUPFAM" id="SSF52540">
    <property type="entry name" value="P-loop containing nucleoside triphosphate hydrolases"/>
    <property type="match status" value="1"/>
</dbReference>
<reference evidence="11 12" key="1">
    <citation type="submission" date="2012-10" db="EMBL/GenBank/DDBJ databases">
        <authorList>
            <person name="Zafar N."/>
            <person name="Inman J."/>
            <person name="Hall N."/>
            <person name="Lorenzi H."/>
            <person name="Caler E."/>
        </authorList>
    </citation>
    <scope>NUCLEOTIDE SEQUENCE [LARGE SCALE GENOMIC DNA]</scope>
    <source>
        <strain evidence="11 12">IP1</strain>
    </source>
</reference>
<sequence>MKRDKGPTKRVNLENAELHETNPFTNRPFSNGYYVLQEKIKKLPVIKYEEEIVKTLRENKTLILEGATGSGKTTQIPKFCLDLDICKGKGVCCTQPRRVAAISVSTRVAKEMDVQLGEEVGYAVRFDDCRGPQTRLTYMTDGMLLRELMSDPELTRYGVVLLDEAHERTVATDLLFGILKGLVQKRDDLKIVVMSATLEASKFREYFSGSPVMTVEGRTYPVEINYSAFPENDYFEATFTTVKKIDGEPEGDVLIFLTGEDEIEEMCDRINSFSSKSKMVALPLYSALPQNEQQKVFDEVKGRKVVVATNIAETSITIDGIVYVIDCGYVKQKVYLPSTRVETLQVTPISQAAAQQRAGRAGRTRPGKCFRLYTEKGFEESLGKQTVPEMLRTSLASVILHMKKIGIKDILHFDYLDAPSPQVMVRALEQLYYLNALDSKTDLTDVGIQIAELPIEPQMAVALLSSIDYKVVDEVSTIIALLNVPSVFYRPKDQKEKEKADAMKAYFNNAESDHITLLNAFNQWVENEKDPNWAWESYVNQRALKQASSIKDQLLGILYRNGVNSEQGVKDIRERNINIRKALCKGFFMQSAHIIKGKYQIVSENRIVLLHPSSCVGKREWIVYNEYVMTKNEYVRTVSGIEPEWLFEASPQYFEKLETFKQSETTRALCRIKKAMSSK</sequence>